<dbReference type="EMBL" id="GFTR01000721">
    <property type="protein sequence ID" value="JAW15705.1"/>
    <property type="molecule type" value="Transcribed_RNA"/>
</dbReference>
<feature type="transmembrane region" description="Helical" evidence="1">
    <location>
        <begin position="47"/>
        <end position="71"/>
    </location>
</feature>
<evidence type="ECO:0000256" key="1">
    <source>
        <dbReference type="SAM" id="Phobius"/>
    </source>
</evidence>
<evidence type="ECO:0000313" key="2">
    <source>
        <dbReference type="EMBL" id="JAW15705.1"/>
    </source>
</evidence>
<protein>
    <submittedName>
        <fullName evidence="2">Uncharacterized protein</fullName>
    </submittedName>
</protein>
<accession>A0A224XT27</accession>
<reference evidence="2" key="1">
    <citation type="journal article" date="2018" name="PLoS Negl. Trop. Dis.">
        <title>An insight into the salivary gland and fat body transcriptome of Panstrongylus lignarius (Hemiptera: Heteroptera), the main vector of Chagas disease in Peru.</title>
        <authorList>
            <person name="Nevoa J.C."/>
            <person name="Mendes M.T."/>
            <person name="da Silva M.V."/>
            <person name="Soares S.C."/>
            <person name="Oliveira C.J.F."/>
            <person name="Ribeiro J.M.C."/>
        </authorList>
    </citation>
    <scope>NUCLEOTIDE SEQUENCE</scope>
</reference>
<organism evidence="2">
    <name type="scientific">Panstrongylus lignarius</name>
    <dbReference type="NCBI Taxonomy" id="156445"/>
    <lineage>
        <taxon>Eukaryota</taxon>
        <taxon>Metazoa</taxon>
        <taxon>Ecdysozoa</taxon>
        <taxon>Arthropoda</taxon>
        <taxon>Hexapoda</taxon>
        <taxon>Insecta</taxon>
        <taxon>Pterygota</taxon>
        <taxon>Neoptera</taxon>
        <taxon>Paraneoptera</taxon>
        <taxon>Hemiptera</taxon>
        <taxon>Heteroptera</taxon>
        <taxon>Panheteroptera</taxon>
        <taxon>Cimicomorpha</taxon>
        <taxon>Reduviidae</taxon>
        <taxon>Triatominae</taxon>
        <taxon>Panstrongylus</taxon>
    </lineage>
</organism>
<proteinExistence type="predicted"/>
<keyword evidence="1" id="KW-0812">Transmembrane</keyword>
<dbReference type="AlphaFoldDB" id="A0A224XT27"/>
<name>A0A224XT27_9HEMI</name>
<keyword evidence="1" id="KW-0472">Membrane</keyword>
<sequence>MFKKTFQGLLLGNGWILFLFKLAAIHSSTSLERVSSNSLFPPIFPFLIKPCSLSFTYPSIFSLVCTGTFFLKLSICK</sequence>
<keyword evidence="1" id="KW-1133">Transmembrane helix</keyword>